<dbReference type="Gene3D" id="3.30.2160.10">
    <property type="entry name" value="Hect, E3 ligase catalytic domain"/>
    <property type="match status" value="1"/>
</dbReference>
<comment type="catalytic activity">
    <reaction evidence="1">
        <text>S-ubiquitinyl-[E2 ubiquitin-conjugating enzyme]-L-cysteine + [acceptor protein]-L-lysine = [E2 ubiquitin-conjugating enzyme]-L-cysteine + N(6)-ubiquitinyl-[acceptor protein]-L-lysine.</text>
        <dbReference type="EC" id="2.3.2.26"/>
    </reaction>
</comment>
<evidence type="ECO:0000256" key="1">
    <source>
        <dbReference type="ARBA" id="ARBA00000885"/>
    </source>
</evidence>
<dbReference type="Pfam" id="PF00632">
    <property type="entry name" value="HECT"/>
    <property type="match status" value="1"/>
</dbReference>
<name>A0ABQ7HWI2_9MICR</name>
<evidence type="ECO:0000256" key="4">
    <source>
        <dbReference type="ARBA" id="ARBA00022786"/>
    </source>
</evidence>
<dbReference type="InterPro" id="IPR035983">
    <property type="entry name" value="Hect_E3_ubiquitin_ligase"/>
</dbReference>
<comment type="caution">
    <text evidence="5">Lacks conserved residue(s) required for the propagation of feature annotation.</text>
</comment>
<evidence type="ECO:0000256" key="3">
    <source>
        <dbReference type="ARBA" id="ARBA00022679"/>
    </source>
</evidence>
<dbReference type="InterPro" id="IPR000569">
    <property type="entry name" value="HECT_dom"/>
</dbReference>
<dbReference type="PROSITE" id="PS50237">
    <property type="entry name" value="HECT"/>
    <property type="match status" value="1"/>
</dbReference>
<dbReference type="Proteomes" id="UP001516464">
    <property type="component" value="Unassembled WGS sequence"/>
</dbReference>
<dbReference type="EC" id="2.3.2.26" evidence="2"/>
<gene>
    <name evidence="7" type="ORF">TCON_2259</name>
</gene>
<dbReference type="SMART" id="SM00119">
    <property type="entry name" value="HECTc"/>
    <property type="match status" value="1"/>
</dbReference>
<dbReference type="EMBL" id="SBIQ01000238">
    <property type="protein sequence ID" value="KAF7682515.1"/>
    <property type="molecule type" value="Genomic_DNA"/>
</dbReference>
<evidence type="ECO:0000313" key="7">
    <source>
        <dbReference type="EMBL" id="KAF7682515.1"/>
    </source>
</evidence>
<dbReference type="Gene3D" id="3.90.1750.10">
    <property type="entry name" value="Hect, E3 ligase catalytic domains"/>
    <property type="match status" value="1"/>
</dbReference>
<dbReference type="PANTHER" id="PTHR45700">
    <property type="entry name" value="UBIQUITIN-PROTEIN LIGASE E3C"/>
    <property type="match status" value="1"/>
</dbReference>
<keyword evidence="4 5" id="KW-0833">Ubl conjugation pathway</keyword>
<comment type="caution">
    <text evidence="7">The sequence shown here is derived from an EMBL/GenBank/DDBJ whole genome shotgun (WGS) entry which is preliminary data.</text>
</comment>
<keyword evidence="3" id="KW-0808">Transferase</keyword>
<protein>
    <recommendedName>
        <fullName evidence="2">HECT-type E3 ubiquitin transferase</fullName>
        <ecNumber evidence="2">2.3.2.26</ecNumber>
    </recommendedName>
</protein>
<evidence type="ECO:0000256" key="2">
    <source>
        <dbReference type="ARBA" id="ARBA00012485"/>
    </source>
</evidence>
<reference evidence="7 8" key="1">
    <citation type="submission" date="2019-01" db="EMBL/GenBank/DDBJ databases">
        <title>Genomes sequencing and comparative genomics of infectious freshwater microsporidia, Cucumispora dikerogammari and Thelohania contejeani.</title>
        <authorList>
            <person name="Cormier A."/>
            <person name="Giraud I."/>
            <person name="Wattier R."/>
            <person name="Teixeira M."/>
            <person name="Grandjean F."/>
            <person name="Rigaud T."/>
            <person name="Cordaux R."/>
        </authorList>
    </citation>
    <scope>NUCLEOTIDE SEQUENCE [LARGE SCALE GENOMIC DNA]</scope>
    <source>
        <strain evidence="7">T1</strain>
        <tissue evidence="7">Spores</tissue>
    </source>
</reference>
<accession>A0ABQ7HWI2</accession>
<dbReference type="PANTHER" id="PTHR45700:SF2">
    <property type="entry name" value="UBIQUITIN-PROTEIN LIGASE E3C"/>
    <property type="match status" value="1"/>
</dbReference>
<sequence length="962" mass="115141">MIKIFNSIFTFLGFMNQETSEEDKPIMLKFNSICHNISRNDMRSCFKAENKRYRSVVKNYFNLKEIKNSASKYCIPTQKCNFEEKDISYINFLYSQLLSFVIFNNTNADLVFEFLDDSIFYIIYTTNIKFLIEYNKSLLRLMDYYLQEEKAYKHLITGANKKRFSDCYKGDNIYIENFNNEIISINDKLNAINNDNSEEATISKIRFHAYILWSTYYFLFYEKRIIPKNLQENKAFISYIVSIESDSQFSIKTPVLLYLLHDFIDEIEFTNDYLENVKTDKSIIYDFLCLLNDKTITVEKLKTIIRSLFGLHCRLRSIKDICCVIRFFIDHKEIRSHILTFLKISNDKMLFEKLINMLSNDRYDETIFEYFIEVVLSNKFKIENGLYAYNNFINECFRILDSFDDSNKNKIKEKIPFIIKILLSFLEKDMMFNIENKNDELEKEYYYKEDGIFIVSKNEHQNLENEMIHIRSDANNEKLFIRNIIDSYRAIIKNGIKKRKNTIEKLINDCLLNYNNETIKIVRYCIAFMMYFNIKYEEIFDIGIIPILIIRNYYENDMDGTTPWMEESVILEYTKKYCNDIYIEVNGINSFIEYNRVLVFYTKPTEILIDEKNIFDSSLEELSKQLSMYTMEEKLVTWLILRSKINKKKPWGYILEKLTKRIIDKKSFLFARCNDDDRHIFAPRLFTKKAFKERGEKEYRFIGQIIGLAMKSGFILPYFFPDFIYEKLVNKEYDVSKLYEELNWVNLEIQHIDYNSKNKGDSIKLKYVDIRETKKYYNSEIKIFYNEKAQNLYSNFKLNLLAEIKRKMDIQIETIKQGILDVIPEEIFNMVDNAESLKALISGDYTINIDQLKPLVGYKYCTEKHNSVQLLWKYIDEKLNEKNRRLLFREWSGLGILSNKNIPIKKDRVKIFISLSEMIEYPRLLCLYNTLILPSSITFDKLTKSMNKIISKLDKKFFVYSL</sequence>
<dbReference type="SUPFAM" id="SSF56204">
    <property type="entry name" value="Hect, E3 ligase catalytic domain"/>
    <property type="match status" value="1"/>
</dbReference>
<keyword evidence="8" id="KW-1185">Reference proteome</keyword>
<evidence type="ECO:0000256" key="5">
    <source>
        <dbReference type="PROSITE-ProRule" id="PRU00104"/>
    </source>
</evidence>
<proteinExistence type="predicted"/>
<evidence type="ECO:0000259" key="6">
    <source>
        <dbReference type="PROSITE" id="PS50237"/>
    </source>
</evidence>
<evidence type="ECO:0000313" key="8">
    <source>
        <dbReference type="Proteomes" id="UP001516464"/>
    </source>
</evidence>
<feature type="domain" description="HECT" evidence="6">
    <location>
        <begin position="658"/>
        <end position="887"/>
    </location>
</feature>
<organism evidence="7 8">
    <name type="scientific">Astathelohania contejeani</name>
    <dbReference type="NCBI Taxonomy" id="164912"/>
    <lineage>
        <taxon>Eukaryota</taxon>
        <taxon>Fungi</taxon>
        <taxon>Fungi incertae sedis</taxon>
        <taxon>Microsporidia</taxon>
        <taxon>Astathelohaniidae</taxon>
        <taxon>Astathelohania</taxon>
    </lineage>
</organism>
<dbReference type="InterPro" id="IPR044611">
    <property type="entry name" value="E3A/B/C-like"/>
</dbReference>